<dbReference type="PANTHER" id="PTHR30250:SF11">
    <property type="entry name" value="O-ANTIGEN TRANSPORTER-RELATED"/>
    <property type="match status" value="1"/>
</dbReference>
<evidence type="ECO:0000256" key="4">
    <source>
        <dbReference type="ARBA" id="ARBA00022989"/>
    </source>
</evidence>
<evidence type="ECO:0000313" key="8">
    <source>
        <dbReference type="Proteomes" id="UP000290204"/>
    </source>
</evidence>
<keyword evidence="4 6" id="KW-1133">Transmembrane helix</keyword>
<dbReference type="OrthoDB" id="627524at2"/>
<evidence type="ECO:0000256" key="3">
    <source>
        <dbReference type="ARBA" id="ARBA00022692"/>
    </source>
</evidence>
<feature type="transmembrane region" description="Helical" evidence="6">
    <location>
        <begin position="292"/>
        <end position="312"/>
    </location>
</feature>
<comment type="caution">
    <text evidence="7">The sequence shown here is derived from an EMBL/GenBank/DDBJ whole genome shotgun (WGS) entry which is preliminary data.</text>
</comment>
<protein>
    <submittedName>
        <fullName evidence="7">Uncharacterized protein</fullName>
    </submittedName>
</protein>
<reference evidence="7 8" key="1">
    <citation type="submission" date="2019-01" db="EMBL/GenBank/DDBJ databases">
        <title>Lacibacter sp. strain TTM-7.</title>
        <authorList>
            <person name="Chen W.-M."/>
        </authorList>
    </citation>
    <scope>NUCLEOTIDE SEQUENCE [LARGE SCALE GENOMIC DNA]</scope>
    <source>
        <strain evidence="7 8">TTM-7</strain>
    </source>
</reference>
<keyword evidence="8" id="KW-1185">Reference proteome</keyword>
<evidence type="ECO:0000256" key="6">
    <source>
        <dbReference type="SAM" id="Phobius"/>
    </source>
</evidence>
<dbReference type="InterPro" id="IPR050833">
    <property type="entry name" value="Poly_Biosynth_Transport"/>
</dbReference>
<keyword evidence="2" id="KW-1003">Cell membrane</keyword>
<evidence type="ECO:0000256" key="2">
    <source>
        <dbReference type="ARBA" id="ARBA00022475"/>
    </source>
</evidence>
<dbReference type="Proteomes" id="UP000290204">
    <property type="component" value="Unassembled WGS sequence"/>
</dbReference>
<keyword evidence="5 6" id="KW-0472">Membrane</keyword>
<feature type="transmembrane region" description="Helical" evidence="6">
    <location>
        <begin position="41"/>
        <end position="64"/>
    </location>
</feature>
<gene>
    <name evidence="7" type="ORF">ESA94_02100</name>
</gene>
<dbReference type="PANTHER" id="PTHR30250">
    <property type="entry name" value="PST FAMILY PREDICTED COLANIC ACID TRANSPORTER"/>
    <property type="match status" value="1"/>
</dbReference>
<evidence type="ECO:0000256" key="1">
    <source>
        <dbReference type="ARBA" id="ARBA00004651"/>
    </source>
</evidence>
<comment type="subcellular location">
    <subcellularLocation>
        <location evidence="1">Cell membrane</location>
        <topology evidence="1">Multi-pass membrane protein</topology>
    </subcellularLocation>
</comment>
<feature type="transmembrane region" description="Helical" evidence="6">
    <location>
        <begin position="176"/>
        <end position="195"/>
    </location>
</feature>
<name>A0A4Q1CMI5_9BACT</name>
<dbReference type="AlphaFoldDB" id="A0A4Q1CMI5"/>
<dbReference type="EMBL" id="SDHW01000001">
    <property type="protein sequence ID" value="RXK61829.1"/>
    <property type="molecule type" value="Genomic_DNA"/>
</dbReference>
<feature type="transmembrane region" description="Helical" evidence="6">
    <location>
        <begin position="207"/>
        <end position="229"/>
    </location>
</feature>
<feature type="transmembrane region" description="Helical" evidence="6">
    <location>
        <begin position="357"/>
        <end position="375"/>
    </location>
</feature>
<proteinExistence type="predicted"/>
<sequence>MKLATALSKSILWRGFYFLSVMLLNILVARHFQSEGSGQMYYVINLLAFTLIIISFCLEAPMGYYLSQKKLNETQLALIAVGWTLLIMLPCWFVINSLPVPKEGLLHLAGFHFSAASFLTGNLLITFFVALFYAKMDFVLPNLLLVAVNLLLIVLVPNNEWASGFLSDAGYVQLYFFGFFMQGFLLMLFFFFRYFRWSEIKKIPVELIKPFISFALIAVVTNSMTFLMYRIDYWFVNKFVANDSDLGNYIQACKLAQLFFIVPSILAGVVFPMTASGRKEEMNRKMQLLSRGLILFYSLACLFLLLTGFWLFPFVFGPTFQKMYLPFILLIPAILSYSVIHLLAAYYSGKKVLRVNLTGNIVALTVIVIGDWLVIPVYGIAGAAVVSSIGYICYMSYMLLAHAKEYNSRFIDFLLFKKTDAHLLMGLLKEKFSPSKTDEA</sequence>
<feature type="transmembrane region" description="Helical" evidence="6">
    <location>
        <begin position="12"/>
        <end position="29"/>
    </location>
</feature>
<evidence type="ECO:0000256" key="5">
    <source>
        <dbReference type="ARBA" id="ARBA00023136"/>
    </source>
</evidence>
<evidence type="ECO:0000313" key="7">
    <source>
        <dbReference type="EMBL" id="RXK61829.1"/>
    </source>
</evidence>
<dbReference type="RefSeq" id="WP_129129201.1">
    <property type="nucleotide sequence ID" value="NZ_SDHW01000001.1"/>
</dbReference>
<keyword evidence="3 6" id="KW-0812">Transmembrane</keyword>
<organism evidence="7 8">
    <name type="scientific">Lacibacter luteus</name>
    <dbReference type="NCBI Taxonomy" id="2508719"/>
    <lineage>
        <taxon>Bacteria</taxon>
        <taxon>Pseudomonadati</taxon>
        <taxon>Bacteroidota</taxon>
        <taxon>Chitinophagia</taxon>
        <taxon>Chitinophagales</taxon>
        <taxon>Chitinophagaceae</taxon>
        <taxon>Lacibacter</taxon>
    </lineage>
</organism>
<feature type="transmembrane region" description="Helical" evidence="6">
    <location>
        <begin position="138"/>
        <end position="156"/>
    </location>
</feature>
<feature type="transmembrane region" description="Helical" evidence="6">
    <location>
        <begin position="249"/>
        <end position="271"/>
    </location>
</feature>
<accession>A0A4Q1CMI5</accession>
<dbReference type="GO" id="GO:0005886">
    <property type="term" value="C:plasma membrane"/>
    <property type="evidence" value="ECO:0007669"/>
    <property type="project" value="UniProtKB-SubCell"/>
</dbReference>
<feature type="transmembrane region" description="Helical" evidence="6">
    <location>
        <begin position="76"/>
        <end position="95"/>
    </location>
</feature>
<feature type="transmembrane region" description="Helical" evidence="6">
    <location>
        <begin position="381"/>
        <end position="400"/>
    </location>
</feature>
<feature type="transmembrane region" description="Helical" evidence="6">
    <location>
        <begin position="324"/>
        <end position="345"/>
    </location>
</feature>
<feature type="transmembrane region" description="Helical" evidence="6">
    <location>
        <begin position="115"/>
        <end position="133"/>
    </location>
</feature>